<comment type="caution">
    <text evidence="1">The sequence shown here is derived from an EMBL/GenBank/DDBJ whole genome shotgun (WGS) entry which is preliminary data.</text>
</comment>
<keyword evidence="2" id="KW-1185">Reference proteome</keyword>
<evidence type="ECO:0000313" key="2">
    <source>
        <dbReference type="Proteomes" id="UP001575105"/>
    </source>
</evidence>
<dbReference type="EMBL" id="JBGUBD010000007">
    <property type="protein sequence ID" value="MFA9479163.1"/>
    <property type="molecule type" value="Genomic_DNA"/>
</dbReference>
<sequence>MTTHTDTPWQTWHDAAARRDIDRALRDLYARLDADIASRGPTCWTSGRCCNFDAFGHRLYVTGLEIAWFRQHAPSPNTRTPPASPLSLPQLQLPAACRYQVDGKCSTHAVRPLGCRIFFCQTGTEHWQHELYEQYLNDLRELHDREALPYAYMEWRAGLIEADAALPT</sequence>
<accession>A0ABV4U848</accession>
<reference evidence="1 2" key="1">
    <citation type="submission" date="2024-08" db="EMBL/GenBank/DDBJ databases">
        <title>Whole-genome sequencing of halo(alkali)philic microorganisms from hypersaline lakes.</title>
        <authorList>
            <person name="Sorokin D.Y."/>
            <person name="Merkel A.Y."/>
            <person name="Messina E."/>
            <person name="Yakimov M."/>
        </authorList>
    </citation>
    <scope>NUCLEOTIDE SEQUENCE [LARGE SCALE GENOMIC DNA]</scope>
    <source>
        <strain evidence="1 2">AB-hyl4</strain>
    </source>
</reference>
<protein>
    <recommendedName>
        <fullName evidence="3">YkgJ family cysteine cluster protein</fullName>
    </recommendedName>
</protein>
<evidence type="ECO:0008006" key="3">
    <source>
        <dbReference type="Google" id="ProtNLM"/>
    </source>
</evidence>
<dbReference type="RefSeq" id="WP_425346090.1">
    <property type="nucleotide sequence ID" value="NZ_JBGUBD010000007.1"/>
</dbReference>
<name>A0ABV4U848_9BACT</name>
<dbReference type="Proteomes" id="UP001575105">
    <property type="component" value="Unassembled WGS sequence"/>
</dbReference>
<evidence type="ECO:0000313" key="1">
    <source>
        <dbReference type="EMBL" id="MFA9479163.1"/>
    </source>
</evidence>
<proteinExistence type="predicted"/>
<organism evidence="1 2">
    <name type="scientific">Natronomicrosphaera hydrolytica</name>
    <dbReference type="NCBI Taxonomy" id="3242702"/>
    <lineage>
        <taxon>Bacteria</taxon>
        <taxon>Pseudomonadati</taxon>
        <taxon>Planctomycetota</taxon>
        <taxon>Phycisphaerae</taxon>
        <taxon>Phycisphaerales</taxon>
        <taxon>Phycisphaeraceae</taxon>
        <taxon>Natronomicrosphaera</taxon>
    </lineage>
</organism>
<gene>
    <name evidence="1" type="ORF">ACERK3_12800</name>
</gene>